<comment type="caution">
    <text evidence="5">The sequence shown here is derived from an EMBL/GenBank/DDBJ whole genome shotgun (WGS) entry which is preliminary data.</text>
</comment>
<dbReference type="GO" id="GO:0045296">
    <property type="term" value="F:cadherin binding"/>
    <property type="evidence" value="ECO:0007669"/>
    <property type="project" value="InterPro"/>
</dbReference>
<dbReference type="EMBL" id="VXIV02003206">
    <property type="protein sequence ID" value="KAF6019899.1"/>
    <property type="molecule type" value="Genomic_DNA"/>
</dbReference>
<dbReference type="GO" id="GO:0051015">
    <property type="term" value="F:actin filament binding"/>
    <property type="evidence" value="ECO:0007669"/>
    <property type="project" value="InterPro"/>
</dbReference>
<dbReference type="InterPro" id="IPR030045">
    <property type="entry name" value="CTNNAL1"/>
</dbReference>
<dbReference type="GO" id="GO:0007266">
    <property type="term" value="P:Rho protein signal transduction"/>
    <property type="evidence" value="ECO:0007669"/>
    <property type="project" value="InterPro"/>
</dbReference>
<comment type="similarity">
    <text evidence="2">Belongs to the vinculin/alpha-catenin family.</text>
</comment>
<keyword evidence="6" id="KW-1185">Reference proteome</keyword>
<organism evidence="5 6">
    <name type="scientific">Bugula neritina</name>
    <name type="common">Brown bryozoan</name>
    <name type="synonym">Sertularia neritina</name>
    <dbReference type="NCBI Taxonomy" id="10212"/>
    <lineage>
        <taxon>Eukaryota</taxon>
        <taxon>Metazoa</taxon>
        <taxon>Spiralia</taxon>
        <taxon>Lophotrochozoa</taxon>
        <taxon>Bryozoa</taxon>
        <taxon>Gymnolaemata</taxon>
        <taxon>Cheilostomatida</taxon>
        <taxon>Flustrina</taxon>
        <taxon>Buguloidea</taxon>
        <taxon>Bugulidae</taxon>
        <taxon>Bugula</taxon>
    </lineage>
</organism>
<protein>
    <submittedName>
        <fullName evidence="5">Ctn-1</fullName>
    </submittedName>
</protein>
<dbReference type="GO" id="GO:0005737">
    <property type="term" value="C:cytoplasm"/>
    <property type="evidence" value="ECO:0007669"/>
    <property type="project" value="UniProtKB-SubCell"/>
</dbReference>
<name>A0A7J7J146_BUGNE</name>
<evidence type="ECO:0000313" key="5">
    <source>
        <dbReference type="EMBL" id="KAF6019899.1"/>
    </source>
</evidence>
<sequence>MAKSLKGRTTSESIPPLSPGEGLKPLDIRTKTIELTLLPIFQQITYLVNKNADSPSHQNHSSQNGTVAEVSSAVENAIKEFVRAGERVAEEYPLIRQQIIDACLQARESSEQILAKVHVASCKELISPIRHLLATMYKVLVLADSVIVQEIIQAKEKVYDKLDYLSKLTNFTDFLNNFSNFGAQMAEFGKLTGERQMDMKKELDAAKTACLRGFLEKSTVIYLTSCKICLRHPSTPLGRDIRTSVVGLMKKGLTEIIDIICYSACANTDDQDKILNKALNAYTDALEMCAILSGDTTSVNKAKECFSVVDEYVHEFTDSAYTPHQHRELIILTCQKCNEELEKLAALSTSSSVSPDATEIAIENCQVAVQDLRRQLIQHTLTSAAELFGSNVDTGLLAALKSSAQEGETDRVDNISSQIRDHTDQIQEISKQLQHVAPTDSFYIRVKYTANYLLSLTELLLSSAEVYSSHGVSKAAAEGYSTMADSWVVLIGELAAAAEELQESLYYRP</sequence>
<comment type="subcellular location">
    <subcellularLocation>
        <location evidence="1">Cytoplasm</location>
    </subcellularLocation>
</comment>
<accession>A0A7J7J146</accession>
<dbReference type="InterPro" id="IPR001033">
    <property type="entry name" value="Alpha_catenin"/>
</dbReference>
<dbReference type="GO" id="GO:0007155">
    <property type="term" value="P:cell adhesion"/>
    <property type="evidence" value="ECO:0007669"/>
    <property type="project" value="InterPro"/>
</dbReference>
<dbReference type="PRINTS" id="PR00805">
    <property type="entry name" value="ALPHACATENIN"/>
</dbReference>
<dbReference type="Proteomes" id="UP000593567">
    <property type="component" value="Unassembled WGS sequence"/>
</dbReference>
<reference evidence="5" key="1">
    <citation type="submission" date="2020-06" db="EMBL/GenBank/DDBJ databases">
        <title>Draft genome of Bugula neritina, a colonial animal packing powerful symbionts and potential medicines.</title>
        <authorList>
            <person name="Rayko M."/>
        </authorList>
    </citation>
    <scope>NUCLEOTIDE SEQUENCE [LARGE SCALE GENOMIC DNA]</scope>
    <source>
        <strain evidence="5">Kwan_BN1</strain>
    </source>
</reference>
<gene>
    <name evidence="5" type="ORF">EB796_021789</name>
</gene>
<evidence type="ECO:0000313" key="6">
    <source>
        <dbReference type="Proteomes" id="UP000593567"/>
    </source>
</evidence>
<dbReference type="Gene3D" id="1.20.120.230">
    <property type="entry name" value="Alpha-catenin/vinculin-like"/>
    <property type="match status" value="3"/>
</dbReference>
<feature type="region of interest" description="Disordered" evidence="4">
    <location>
        <begin position="1"/>
        <end position="23"/>
    </location>
</feature>
<dbReference type="OrthoDB" id="6376697at2759"/>
<evidence type="ECO:0000256" key="2">
    <source>
        <dbReference type="ARBA" id="ARBA00008376"/>
    </source>
</evidence>
<keyword evidence="3" id="KW-0963">Cytoplasm</keyword>
<dbReference type="SUPFAM" id="SSF47220">
    <property type="entry name" value="alpha-catenin/vinculin-like"/>
    <property type="match status" value="2"/>
</dbReference>
<dbReference type="PANTHER" id="PTHR46342:SF1">
    <property type="entry name" value="ALPHA-CATULIN"/>
    <property type="match status" value="1"/>
</dbReference>
<evidence type="ECO:0000256" key="1">
    <source>
        <dbReference type="ARBA" id="ARBA00004496"/>
    </source>
</evidence>
<dbReference type="Pfam" id="PF01044">
    <property type="entry name" value="Vinculin"/>
    <property type="match status" value="1"/>
</dbReference>
<dbReference type="InterPro" id="IPR006077">
    <property type="entry name" value="Vinculin/catenin"/>
</dbReference>
<proteinExistence type="inferred from homology"/>
<dbReference type="AlphaFoldDB" id="A0A7J7J146"/>
<dbReference type="InterPro" id="IPR036723">
    <property type="entry name" value="Alpha-catenin/vinculin-like_sf"/>
</dbReference>
<evidence type="ECO:0000256" key="4">
    <source>
        <dbReference type="SAM" id="MobiDB-lite"/>
    </source>
</evidence>
<evidence type="ECO:0000256" key="3">
    <source>
        <dbReference type="ARBA" id="ARBA00022490"/>
    </source>
</evidence>
<dbReference type="PANTHER" id="PTHR46342">
    <property type="entry name" value="ALPHA-CATULIN"/>
    <property type="match status" value="1"/>
</dbReference>